<dbReference type="AlphaFoldDB" id="A0AAJ0EHG1"/>
<feature type="non-terminal residue" evidence="1">
    <location>
        <position position="162"/>
    </location>
</feature>
<sequence length="162" mass="18639">MVPCRSRLFSLWFLRQEPIDDDRGSLSADFLERGFRLIVRSFADIFACFSETFGLGRECACTWATLRSSRVPIAIRGSQWVNSHYRDYFDANLPGLPRDFCVEAQEVKIISRLAKANVRSLMEHRVPSLSHYTQMFPPLLSARDRELVPSVPRLTSPLPLYL</sequence>
<name>A0AAJ0EHG1_9PEZI</name>
<keyword evidence="2" id="KW-1185">Reference proteome</keyword>
<evidence type="ECO:0000313" key="2">
    <source>
        <dbReference type="Proteomes" id="UP001243989"/>
    </source>
</evidence>
<dbReference type="Proteomes" id="UP001243989">
    <property type="component" value="Unassembled WGS sequence"/>
</dbReference>
<gene>
    <name evidence="1" type="ORF">BDP81DRAFT_428649</name>
</gene>
<dbReference type="RefSeq" id="XP_060445532.1">
    <property type="nucleotide sequence ID" value="XM_060590444.1"/>
</dbReference>
<accession>A0AAJ0EHG1</accession>
<dbReference type="GeneID" id="85475306"/>
<evidence type="ECO:0000313" key="1">
    <source>
        <dbReference type="EMBL" id="KAK1636925.1"/>
    </source>
</evidence>
<dbReference type="EMBL" id="JAHMHQ010000010">
    <property type="protein sequence ID" value="KAK1636925.1"/>
    <property type="molecule type" value="Genomic_DNA"/>
</dbReference>
<protein>
    <submittedName>
        <fullName evidence="1">Uncharacterized protein</fullName>
    </submittedName>
</protein>
<comment type="caution">
    <text evidence="1">The sequence shown here is derived from an EMBL/GenBank/DDBJ whole genome shotgun (WGS) entry which is preliminary data.</text>
</comment>
<organism evidence="1 2">
    <name type="scientific">Colletotrichum phormii</name>
    <dbReference type="NCBI Taxonomy" id="359342"/>
    <lineage>
        <taxon>Eukaryota</taxon>
        <taxon>Fungi</taxon>
        <taxon>Dikarya</taxon>
        <taxon>Ascomycota</taxon>
        <taxon>Pezizomycotina</taxon>
        <taxon>Sordariomycetes</taxon>
        <taxon>Hypocreomycetidae</taxon>
        <taxon>Glomerellales</taxon>
        <taxon>Glomerellaceae</taxon>
        <taxon>Colletotrichum</taxon>
        <taxon>Colletotrichum acutatum species complex</taxon>
    </lineage>
</organism>
<reference evidence="1" key="1">
    <citation type="submission" date="2021-06" db="EMBL/GenBank/DDBJ databases">
        <title>Comparative genomics, transcriptomics and evolutionary studies reveal genomic signatures of adaptation to plant cell wall in hemibiotrophic fungi.</title>
        <authorList>
            <consortium name="DOE Joint Genome Institute"/>
            <person name="Baroncelli R."/>
            <person name="Diaz J.F."/>
            <person name="Benocci T."/>
            <person name="Peng M."/>
            <person name="Battaglia E."/>
            <person name="Haridas S."/>
            <person name="Andreopoulos W."/>
            <person name="Labutti K."/>
            <person name="Pangilinan J."/>
            <person name="Floch G.L."/>
            <person name="Makela M.R."/>
            <person name="Henrissat B."/>
            <person name="Grigoriev I.V."/>
            <person name="Crouch J.A."/>
            <person name="De Vries R.P."/>
            <person name="Sukno S.A."/>
            <person name="Thon M.R."/>
        </authorList>
    </citation>
    <scope>NUCLEOTIDE SEQUENCE</scope>
    <source>
        <strain evidence="1">CBS 102054</strain>
    </source>
</reference>
<proteinExistence type="predicted"/>